<dbReference type="RefSeq" id="WP_014401631.1">
    <property type="nucleotide sequence ID" value="NC_017033.1"/>
</dbReference>
<dbReference type="Proteomes" id="UP000005234">
    <property type="component" value="Chromosome"/>
</dbReference>
<dbReference type="AlphaFoldDB" id="H8L0J9"/>
<evidence type="ECO:0000313" key="2">
    <source>
        <dbReference type="Proteomes" id="UP000005234"/>
    </source>
</evidence>
<gene>
    <name evidence="1" type="ordered locus">Fraau_0126</name>
</gene>
<name>H8L0J9_FRAAD</name>
<evidence type="ECO:0000313" key="1">
    <source>
        <dbReference type="EMBL" id="AFC84625.1"/>
    </source>
</evidence>
<dbReference type="KEGG" id="fau:Fraau_0126"/>
<proteinExistence type="predicted"/>
<dbReference type="EMBL" id="CP003350">
    <property type="protein sequence ID" value="AFC84625.1"/>
    <property type="molecule type" value="Genomic_DNA"/>
</dbReference>
<sequence length="95" mass="10226">MTQTTGSQWLPLGAHYLIADHATVELLLDDAGCWLDQARGIAQAMSAMVDDDRYVDGACVAQTFAGIATLLALSRGCNAQVQRRRTEVSWMTAPG</sequence>
<accession>H8L0J9</accession>
<organism evidence="1 2">
    <name type="scientific">Frateuria aurantia (strain ATCC 33424 / DSM 6220 / KCTC 2777 / LMG 1558 / NBRC 3245 / NCIMB 13370)</name>
    <name type="common">Acetobacter aurantius</name>
    <dbReference type="NCBI Taxonomy" id="767434"/>
    <lineage>
        <taxon>Bacteria</taxon>
        <taxon>Pseudomonadati</taxon>
        <taxon>Pseudomonadota</taxon>
        <taxon>Gammaproteobacteria</taxon>
        <taxon>Lysobacterales</taxon>
        <taxon>Rhodanobacteraceae</taxon>
        <taxon>Frateuria</taxon>
    </lineage>
</organism>
<keyword evidence="2" id="KW-1185">Reference proteome</keyword>
<protein>
    <submittedName>
        <fullName evidence="1">Uncharacterized protein</fullName>
    </submittedName>
</protein>
<reference evidence="1" key="1">
    <citation type="submission" date="2012-02" db="EMBL/GenBank/DDBJ databases">
        <title>The complete genome of Frateuria aurantia DSM 6220.</title>
        <authorList>
            <consortium name="US DOE Joint Genome Institute (JGI-PGF)"/>
            <person name="Lucas S."/>
            <person name="Copeland A."/>
            <person name="Lapidus A."/>
            <person name="Glavina del Rio T."/>
            <person name="Dalin E."/>
            <person name="Tice H."/>
            <person name="Bruce D."/>
            <person name="Goodwin L."/>
            <person name="Pitluck S."/>
            <person name="Peters L."/>
            <person name="Ovchinnikova G."/>
            <person name="Teshima H."/>
            <person name="Kyrpides N."/>
            <person name="Mavromatis K."/>
            <person name="Ivanova N."/>
            <person name="Brettin T."/>
            <person name="Detter J.C."/>
            <person name="Han C."/>
            <person name="Larimer F."/>
            <person name="Land M."/>
            <person name="Hauser L."/>
            <person name="Markowitz V."/>
            <person name="Cheng J.-F."/>
            <person name="Hugenholtz P."/>
            <person name="Woyke T."/>
            <person name="Wu D."/>
            <person name="Brambilla E."/>
            <person name="Klenk H.-P."/>
            <person name="Eisen J.A."/>
        </authorList>
    </citation>
    <scope>NUCLEOTIDE SEQUENCE</scope>
    <source>
        <strain evidence="1">DSM 6220</strain>
    </source>
</reference>
<dbReference type="HOGENOM" id="CLU_2368729_0_0_6"/>